<dbReference type="GO" id="GO:0009097">
    <property type="term" value="P:isoleucine biosynthetic process"/>
    <property type="evidence" value="ECO:0007669"/>
    <property type="project" value="UniProtKB-UniPathway"/>
</dbReference>
<dbReference type="NCBIfam" id="TIGR00465">
    <property type="entry name" value="ilvC"/>
    <property type="match status" value="1"/>
</dbReference>
<dbReference type="InterPro" id="IPR013116">
    <property type="entry name" value="KARI_N"/>
</dbReference>
<comment type="similarity">
    <text evidence="3">Belongs to the ketol-acid reductoisomerase family.</text>
</comment>
<keyword evidence="4" id="KW-0028">Amino-acid biosynthesis</keyword>
<dbReference type="Gene3D" id="6.10.240.10">
    <property type="match status" value="1"/>
</dbReference>
<reference evidence="9" key="1">
    <citation type="submission" date="2018-05" db="EMBL/GenBank/DDBJ databases">
        <authorList>
            <person name="Lanie J.A."/>
            <person name="Ng W.-L."/>
            <person name="Kazmierczak K.M."/>
            <person name="Andrzejewski T.M."/>
            <person name="Davidsen T.M."/>
            <person name="Wayne K.J."/>
            <person name="Tettelin H."/>
            <person name="Glass J.I."/>
            <person name="Rusch D."/>
            <person name="Podicherti R."/>
            <person name="Tsui H.-C.T."/>
            <person name="Winkler M.E."/>
        </authorList>
    </citation>
    <scope>NUCLEOTIDE SEQUENCE</scope>
</reference>
<dbReference type="AlphaFoldDB" id="A0A382I1E8"/>
<keyword evidence="5" id="KW-0560">Oxidoreductase</keyword>
<dbReference type="InterPro" id="IPR008927">
    <property type="entry name" value="6-PGluconate_DH-like_C_sf"/>
</dbReference>
<comment type="pathway">
    <text evidence="2">Amino-acid biosynthesis; L-isoleucine biosynthesis; L-isoleucine from 2-oxobutanoate: step 2/4.</text>
</comment>
<evidence type="ECO:0000256" key="5">
    <source>
        <dbReference type="ARBA" id="ARBA00023002"/>
    </source>
</evidence>
<dbReference type="Pfam" id="PF07991">
    <property type="entry name" value="KARI_N"/>
    <property type="match status" value="1"/>
</dbReference>
<evidence type="ECO:0000256" key="6">
    <source>
        <dbReference type="ARBA" id="ARBA00023304"/>
    </source>
</evidence>
<dbReference type="PANTHER" id="PTHR21371">
    <property type="entry name" value="KETOL-ACID REDUCTOISOMERASE, MITOCHONDRIAL"/>
    <property type="match status" value="1"/>
</dbReference>
<name>A0A382I1E8_9ZZZZ</name>
<evidence type="ECO:0000259" key="8">
    <source>
        <dbReference type="PROSITE" id="PS51851"/>
    </source>
</evidence>
<evidence type="ECO:0000313" key="9">
    <source>
        <dbReference type="EMBL" id="SVB93205.1"/>
    </source>
</evidence>
<feature type="domain" description="KARI N-terminal Rossmann" evidence="7">
    <location>
        <begin position="1"/>
        <end position="180"/>
    </location>
</feature>
<dbReference type="UniPathway" id="UPA00047">
    <property type="reaction ID" value="UER00056"/>
</dbReference>
<dbReference type="EMBL" id="UINC01064489">
    <property type="protein sequence ID" value="SVB93205.1"/>
    <property type="molecule type" value="Genomic_DNA"/>
</dbReference>
<sequence length="331" mass="36468">MKMYTDADASLDPLLGKTVSLLGYGNQGQAQALNLRDSGINVLVGNRQDFYAEQAVEDGFDPIPISDAAKEGDYLIILTTDESQPVIWDQQIVPNLEAGNVLVWSSGYNVGYGLIKPPDDVDVVMVAPRMTGNNVRTLFEHNKGTMAQVAVQQDATGEAWKRMMAVAKGIGATRGGVFESSFREEAELDLFAEQVIWPGLVAWFEECFKLGVEQGFSAELMVLELYGSGEASEIFRLMSQKGFYKQMANHSTTSQYGTLSRSKNLLSNEQKALMRERLVHDIKGGAFVKEWSAEQASGSKLLEKLKAEVMKNSMSRAEEQILPLVQEAHAL</sequence>
<organism evidence="9">
    <name type="scientific">marine metagenome</name>
    <dbReference type="NCBI Taxonomy" id="408172"/>
    <lineage>
        <taxon>unclassified sequences</taxon>
        <taxon>metagenomes</taxon>
        <taxon>ecological metagenomes</taxon>
    </lineage>
</organism>
<evidence type="ECO:0000256" key="1">
    <source>
        <dbReference type="ARBA" id="ARBA00004864"/>
    </source>
</evidence>
<dbReference type="InterPro" id="IPR013023">
    <property type="entry name" value="KARI"/>
</dbReference>
<evidence type="ECO:0000256" key="3">
    <source>
        <dbReference type="ARBA" id="ARBA00010318"/>
    </source>
</evidence>
<dbReference type="PROSITE" id="PS51850">
    <property type="entry name" value="KARI_N"/>
    <property type="match status" value="1"/>
</dbReference>
<dbReference type="GO" id="GO:0009099">
    <property type="term" value="P:L-valine biosynthetic process"/>
    <property type="evidence" value="ECO:0007669"/>
    <property type="project" value="UniProtKB-UniPathway"/>
</dbReference>
<evidence type="ECO:0008006" key="10">
    <source>
        <dbReference type="Google" id="ProtNLM"/>
    </source>
</evidence>
<dbReference type="InterPro" id="IPR036291">
    <property type="entry name" value="NAD(P)-bd_dom_sf"/>
</dbReference>
<gene>
    <name evidence="9" type="ORF">METZ01_LOCUS246059</name>
</gene>
<evidence type="ECO:0000256" key="2">
    <source>
        <dbReference type="ARBA" id="ARBA00004885"/>
    </source>
</evidence>
<dbReference type="InterPro" id="IPR000506">
    <property type="entry name" value="KARI_C"/>
</dbReference>
<keyword evidence="6" id="KW-0100">Branched-chain amino acid biosynthesis</keyword>
<accession>A0A382I1E8</accession>
<dbReference type="PANTHER" id="PTHR21371:SF1">
    <property type="entry name" value="KETOL-ACID REDUCTOISOMERASE, MITOCHONDRIAL"/>
    <property type="match status" value="1"/>
</dbReference>
<protein>
    <recommendedName>
        <fullName evidence="10">Ketol-acid reductoisomerase</fullName>
    </recommendedName>
</protein>
<dbReference type="SUPFAM" id="SSF48179">
    <property type="entry name" value="6-phosphogluconate dehydrogenase C-terminal domain-like"/>
    <property type="match status" value="1"/>
</dbReference>
<dbReference type="GO" id="GO:0004455">
    <property type="term" value="F:ketol-acid reductoisomerase activity"/>
    <property type="evidence" value="ECO:0007669"/>
    <property type="project" value="InterPro"/>
</dbReference>
<proteinExistence type="inferred from homology"/>
<evidence type="ECO:0000256" key="4">
    <source>
        <dbReference type="ARBA" id="ARBA00022605"/>
    </source>
</evidence>
<feature type="domain" description="KARI C-terminal knotted" evidence="8">
    <location>
        <begin position="181"/>
        <end position="331"/>
    </location>
</feature>
<dbReference type="SUPFAM" id="SSF51735">
    <property type="entry name" value="NAD(P)-binding Rossmann-fold domains"/>
    <property type="match status" value="1"/>
</dbReference>
<dbReference type="PROSITE" id="PS51851">
    <property type="entry name" value="KARI_C"/>
    <property type="match status" value="1"/>
</dbReference>
<dbReference type="Gene3D" id="3.40.50.720">
    <property type="entry name" value="NAD(P)-binding Rossmann-like Domain"/>
    <property type="match status" value="1"/>
</dbReference>
<evidence type="ECO:0000259" key="7">
    <source>
        <dbReference type="PROSITE" id="PS51850"/>
    </source>
</evidence>
<dbReference type="Pfam" id="PF01450">
    <property type="entry name" value="KARI_C"/>
    <property type="match status" value="1"/>
</dbReference>
<comment type="pathway">
    <text evidence="1">Amino-acid biosynthesis; L-valine biosynthesis; L-valine from pyruvate: step 2/4.</text>
</comment>
<dbReference type="UniPathway" id="UPA00049">
    <property type="reaction ID" value="UER00060"/>
</dbReference>